<organism evidence="2 3">
    <name type="scientific">Pseudoalteromonas luteoviolacea S4060-1</name>
    <dbReference type="NCBI Taxonomy" id="1365257"/>
    <lineage>
        <taxon>Bacteria</taxon>
        <taxon>Pseudomonadati</taxon>
        <taxon>Pseudomonadota</taxon>
        <taxon>Gammaproteobacteria</taxon>
        <taxon>Alteromonadales</taxon>
        <taxon>Pseudoalteromonadaceae</taxon>
        <taxon>Pseudoalteromonas</taxon>
    </lineage>
</organism>
<dbReference type="Gene3D" id="1.10.3210.10">
    <property type="entry name" value="Hypothetical protein af1432"/>
    <property type="match status" value="1"/>
</dbReference>
<comment type="caution">
    <text evidence="2">The sequence shown here is derived from an EMBL/GenBank/DDBJ whole genome shotgun (WGS) entry which is preliminary data.</text>
</comment>
<dbReference type="InterPro" id="IPR006674">
    <property type="entry name" value="HD_domain"/>
</dbReference>
<accession>A0A162B5H9</accession>
<evidence type="ECO:0000259" key="1">
    <source>
        <dbReference type="Pfam" id="PF01966"/>
    </source>
</evidence>
<proteinExistence type="predicted"/>
<reference evidence="2 3" key="1">
    <citation type="submission" date="2013-07" db="EMBL/GenBank/DDBJ databases">
        <title>Comparative Genomic and Metabolomic Analysis of Twelve Strains of Pseudoalteromonas luteoviolacea.</title>
        <authorList>
            <person name="Vynne N.G."/>
            <person name="Mansson M."/>
            <person name="Gram L."/>
        </authorList>
    </citation>
    <scope>NUCLEOTIDE SEQUENCE [LARGE SCALE GENOMIC DNA]</scope>
    <source>
        <strain evidence="2 3">S4060-1</strain>
    </source>
</reference>
<dbReference type="PATRIC" id="fig|1365257.3.peg.3251"/>
<dbReference type="RefSeq" id="WP_196762223.1">
    <property type="nucleotide sequence ID" value="NZ_AUXX01000027.1"/>
</dbReference>
<dbReference type="SUPFAM" id="SSF109604">
    <property type="entry name" value="HD-domain/PDEase-like"/>
    <property type="match status" value="1"/>
</dbReference>
<protein>
    <recommendedName>
        <fullName evidence="1">HD domain-containing protein</fullName>
    </recommendedName>
</protein>
<dbReference type="AlphaFoldDB" id="A0A162B5H9"/>
<dbReference type="Proteomes" id="UP000076661">
    <property type="component" value="Unassembled WGS sequence"/>
</dbReference>
<sequence>MSYPVADKILSKYINTIGEDFTGYRNHVMRMLNYCHYLHENLDQAQSEKLQIAAAFHDIALWTHKRVDYLVPSYNECRAYLASNDQENIADEVQIIIDMHHLIKTYHGPYEELTEVFRKADLVDFSGGLIKFGIAPSFIKTVKAALPNAGFHKTLMRFTLIQLSRKPWDPLPMMRCKNLYNRSSN</sequence>
<evidence type="ECO:0000313" key="3">
    <source>
        <dbReference type="Proteomes" id="UP000076661"/>
    </source>
</evidence>
<dbReference type="Pfam" id="PF01966">
    <property type="entry name" value="HD"/>
    <property type="match status" value="1"/>
</dbReference>
<evidence type="ECO:0000313" key="2">
    <source>
        <dbReference type="EMBL" id="KZN64407.1"/>
    </source>
</evidence>
<feature type="domain" description="HD" evidence="1">
    <location>
        <begin position="26"/>
        <end position="113"/>
    </location>
</feature>
<gene>
    <name evidence="2" type="ORF">N478_22185</name>
</gene>
<dbReference type="EMBL" id="AUXX01000027">
    <property type="protein sequence ID" value="KZN64407.1"/>
    <property type="molecule type" value="Genomic_DNA"/>
</dbReference>
<name>A0A162B5H9_9GAMM</name>